<accession>A0A1X1ZVL9</accession>
<dbReference type="AlphaFoldDB" id="A0A1X1ZVL9"/>
<sequence length="123" mass="14202">MASEIWTAVIGGLAGLTSGAVGSLIAPWANWSIEKRRLERQRRYDLLKSWRDGIAGMEGHDHSKYIASGWYETLRPYMWENTRRRLEAPRTVFVPADSGRGIRDLFTREVDRIEQAWGLRPRT</sequence>
<reference evidence="2 3" key="1">
    <citation type="submission" date="2016-01" db="EMBL/GenBank/DDBJ databases">
        <title>The new phylogeny of the genus Mycobacterium.</title>
        <authorList>
            <person name="Tarcisio F."/>
            <person name="Conor M."/>
            <person name="Antonella G."/>
            <person name="Elisabetta G."/>
            <person name="Giulia F.S."/>
            <person name="Sara T."/>
            <person name="Anna F."/>
            <person name="Clotilde B."/>
            <person name="Roberto B."/>
            <person name="Veronica D.S."/>
            <person name="Fabio R."/>
            <person name="Monica P."/>
            <person name="Olivier J."/>
            <person name="Enrico T."/>
            <person name="Nicola S."/>
        </authorList>
    </citation>
    <scope>NUCLEOTIDE SEQUENCE [LARGE SCALE GENOMIC DNA]</scope>
    <source>
        <strain evidence="2 3">DSM 44572</strain>
    </source>
</reference>
<comment type="caution">
    <text evidence="2">The sequence shown here is derived from an EMBL/GenBank/DDBJ whole genome shotgun (WGS) entry which is preliminary data.</text>
</comment>
<keyword evidence="1" id="KW-1133">Transmembrane helix</keyword>
<name>A0A1X1ZVL9_9MYCO</name>
<dbReference type="EMBL" id="LQPJ01000064">
    <property type="protein sequence ID" value="ORW28187.1"/>
    <property type="molecule type" value="Genomic_DNA"/>
</dbReference>
<proteinExistence type="predicted"/>
<organism evidence="2 3">
    <name type="scientific">Mycobacterium palustre</name>
    <dbReference type="NCBI Taxonomy" id="153971"/>
    <lineage>
        <taxon>Bacteria</taxon>
        <taxon>Bacillati</taxon>
        <taxon>Actinomycetota</taxon>
        <taxon>Actinomycetes</taxon>
        <taxon>Mycobacteriales</taxon>
        <taxon>Mycobacteriaceae</taxon>
        <taxon>Mycobacterium</taxon>
        <taxon>Mycobacterium simiae complex</taxon>
    </lineage>
</organism>
<gene>
    <name evidence="2" type="ORF">AWC19_27515</name>
</gene>
<keyword evidence="1" id="KW-0812">Transmembrane</keyword>
<keyword evidence="3" id="KW-1185">Reference proteome</keyword>
<evidence type="ECO:0000256" key="1">
    <source>
        <dbReference type="SAM" id="Phobius"/>
    </source>
</evidence>
<keyword evidence="1" id="KW-0472">Membrane</keyword>
<evidence type="ECO:0000313" key="3">
    <source>
        <dbReference type="Proteomes" id="UP000193529"/>
    </source>
</evidence>
<dbReference type="Proteomes" id="UP000193529">
    <property type="component" value="Unassembled WGS sequence"/>
</dbReference>
<protein>
    <submittedName>
        <fullName evidence="2">Uncharacterized protein</fullName>
    </submittedName>
</protein>
<feature type="transmembrane region" description="Helical" evidence="1">
    <location>
        <begin position="6"/>
        <end position="33"/>
    </location>
</feature>
<evidence type="ECO:0000313" key="2">
    <source>
        <dbReference type="EMBL" id="ORW28187.1"/>
    </source>
</evidence>